<dbReference type="InterPro" id="IPR036890">
    <property type="entry name" value="HATPase_C_sf"/>
</dbReference>
<organism evidence="1 2">
    <name type="scientific">Tamlana crocina</name>
    <dbReference type="NCBI Taxonomy" id="393006"/>
    <lineage>
        <taxon>Bacteria</taxon>
        <taxon>Pseudomonadati</taxon>
        <taxon>Bacteroidota</taxon>
        <taxon>Flavobacteriia</taxon>
        <taxon>Flavobacteriales</taxon>
        <taxon>Flavobacteriaceae</taxon>
        <taxon>Tamlana</taxon>
    </lineage>
</organism>
<name>A0ABX1DFV4_9FLAO</name>
<proteinExistence type="predicted"/>
<dbReference type="SUPFAM" id="SSF55874">
    <property type="entry name" value="ATPase domain of HSP90 chaperone/DNA topoisomerase II/histidine kinase"/>
    <property type="match status" value="1"/>
</dbReference>
<dbReference type="EMBL" id="JAAVJS010000010">
    <property type="protein sequence ID" value="NJX15523.1"/>
    <property type="molecule type" value="Genomic_DNA"/>
</dbReference>
<accession>A0ABX1DFV4</accession>
<evidence type="ECO:0000313" key="2">
    <source>
        <dbReference type="Proteomes" id="UP000760545"/>
    </source>
</evidence>
<keyword evidence="2" id="KW-1185">Reference proteome</keyword>
<dbReference type="Proteomes" id="UP000760545">
    <property type="component" value="Unassembled WGS sequence"/>
</dbReference>
<sequence>MKIKSIKNFRWHYKTQVRKRNDRNTNTNFVGVYHDEGNKRTNGYFELTHGDKKIHKFLPSILKIAEDGQAIYEFIQNAVDCGSSQFFIFYNDKYFLAVNNGKPFNHKDVLSILNIADTTKDYSCDNIGRFGIGFKLVHRLVGKDEGIKELIEDYKGPVIFSWNNLGELKQLLGNSPVFPNFVKNPKNIDDITGPWLFKIIATNFPTEPGEKVLDINYKETVLFPYSELKEIIDYLKENFKTHQGRFDFENLEQGSLFFLKLGEGKRALLDNDYKGLESGVQYSMNFLKNLKEVYINENSLKKSDLVIKSFEIKKESELFNEINPEYSNCDIKIALGFTDYKKAEGIRKSPNFYKYFPMGDETNGFSFIIHCDSFDIEANRRKLHDSNKNRKLFPQISNFITQYAEEKKESNRNEFLNFYANILVSRIPVEDNNKWLYDIFFEKLLIYIQSNIPVKGGYSNNSQNVKINKLKSQLKLADFGLGHIQWFEWDNDADRLLINEAIKSEKLGIEEWDIRNIIENADIDSINNWIANCEEPAYNDFLNELEESYLRVETKESIRNIKLFKFSNGKFYSLNEVIKKDNYGKPIFKFTNCFFSNNKTKGVKNELTKLGLVVSELSVEDYPIIFSTVTLPDDRKHYDLIAKWCIENGNKLLANEKKKLFLNFINEATKFDNVSEVTLKDLHLFCESNSEIKPLNKLIDCNLNTASWLNAYKIKKDEFFAELEPYLVSEQEEIFEEIFIPNQDLILSELTEENEIKSLVKLYHDNQKPFFKEYIIKKTESGFLLVRKTNNSYQVRPSNKEVRLFIKQNFEDTLLALPFEFDEECKDEVSIVRGEELYELILSKINVNDFKEQLVDVIHYDEPKRKFLKDLSEFKFNSETRYTKEDFEFKILNLACNVLNERDFSEFRNSVVIETSESIFKLSDIAMFSDKINISNKEFSLSKILPSTHQNSDLISDLISQFNGLGIPNEKLNILFGVNEELDTDGVFQKFIEQTEALENQEQFFFLVYYHQENPGSDILKLGFDLNHAVFPSEYALENEKLPEYLQKWINNEEIKLSELEKLGIWTENTVLVELRKFLKGDINAFSNIRLAQDTRFNEDETMLFNTFEWLKEKGIKLSTPEQFESFKKIVDIINESRKSKGNLIIEEEYNFELLKENSTIWQEIENFTILLYDDQVPLLVGLDEIKEYIFYSYMNGDYAVNNNIIYINSKKDKMQTLLKVASDDKNEFSSKELLELFGERNENENEEDQDTNTSFLDEVNQFITEELEATEWSDYIPDLKNLLQDFNNHPQEKQKLFNLIAKIKLTKERNIKYEDSDEGFNIVKIGSEKFFVHSARGAFAYIHPNEILKMINEGYKMALDFNTKSRIKIYDKAEDILELNTNHILAFQGAKPFEDLIAFCEANRGEKKHLLIIDKDNANEKSKAYLKLFNNSEDDYQ</sequence>
<evidence type="ECO:0008006" key="3">
    <source>
        <dbReference type="Google" id="ProtNLM"/>
    </source>
</evidence>
<protein>
    <recommendedName>
        <fullName evidence="3">ATP-binding protein</fullName>
    </recommendedName>
</protein>
<reference evidence="1 2" key="1">
    <citation type="submission" date="2020-03" db="EMBL/GenBank/DDBJ databases">
        <title>Tamlana sp. nov, isolated from XXX.</title>
        <authorList>
            <person name="Cao W.R."/>
        </authorList>
    </citation>
    <scope>NUCLEOTIDE SEQUENCE [LARGE SCALE GENOMIC DNA]</scope>
    <source>
        <strain evidence="1 2">HST1-43</strain>
    </source>
</reference>
<comment type="caution">
    <text evidence="1">The sequence shown here is derived from an EMBL/GenBank/DDBJ whole genome shotgun (WGS) entry which is preliminary data.</text>
</comment>
<dbReference type="RefSeq" id="WP_167917766.1">
    <property type="nucleotide sequence ID" value="NZ_JAAVJS010000010.1"/>
</dbReference>
<dbReference type="NCBIfam" id="NF047352">
    <property type="entry name" value="P_loop_sacsin"/>
    <property type="match status" value="1"/>
</dbReference>
<gene>
    <name evidence="1" type="ORF">HC176_08470</name>
</gene>
<evidence type="ECO:0000313" key="1">
    <source>
        <dbReference type="EMBL" id="NJX15523.1"/>
    </source>
</evidence>